<proteinExistence type="predicted"/>
<accession>A0A3B0SQB2</accession>
<dbReference type="EC" id="4.2.1.17" evidence="1"/>
<dbReference type="EMBL" id="UOEF01000242">
    <property type="protein sequence ID" value="VAV97045.1"/>
    <property type="molecule type" value="Genomic_DNA"/>
</dbReference>
<dbReference type="InterPro" id="IPR001753">
    <property type="entry name" value="Enoyl-CoA_hydra/iso"/>
</dbReference>
<sequence>MDYFKTEDHDGTLLVTMSRPPYNAVSPDLLEEGIALFRSLTDNAPAGGIVLTSDGKNFTAGMDLKIAAALDDDGRVQAGNLVNMFLASLVRVRCAFICAVNGHSIGAGSIMGLASDWVIAAKGDYAFGLTEAKAGLPFPPVPQAILNHTLDPVWRRRLALTSDLLAPEQAMAAGLVDQIVDADKLVDEAILRAKYLAGQRGFKACKRQHRQPLNAEIDAIFG</sequence>
<dbReference type="InterPro" id="IPR029045">
    <property type="entry name" value="ClpP/crotonase-like_dom_sf"/>
</dbReference>
<evidence type="ECO:0000313" key="1">
    <source>
        <dbReference type="EMBL" id="VAV97045.1"/>
    </source>
</evidence>
<dbReference type="SUPFAM" id="SSF52096">
    <property type="entry name" value="ClpP/crotonase"/>
    <property type="match status" value="1"/>
</dbReference>
<name>A0A3B0SQB2_9ZZZZ</name>
<keyword evidence="1" id="KW-0456">Lyase</keyword>
<dbReference type="PANTHER" id="PTHR11941:SF54">
    <property type="entry name" value="ENOYL-COA HYDRATASE, MITOCHONDRIAL"/>
    <property type="match status" value="1"/>
</dbReference>
<dbReference type="AlphaFoldDB" id="A0A3B0SQB2"/>
<reference evidence="1" key="1">
    <citation type="submission" date="2018-06" db="EMBL/GenBank/DDBJ databases">
        <authorList>
            <person name="Zhirakovskaya E."/>
        </authorList>
    </citation>
    <scope>NUCLEOTIDE SEQUENCE</scope>
</reference>
<dbReference type="PANTHER" id="PTHR11941">
    <property type="entry name" value="ENOYL-COA HYDRATASE-RELATED"/>
    <property type="match status" value="1"/>
</dbReference>
<dbReference type="GO" id="GO:0006635">
    <property type="term" value="P:fatty acid beta-oxidation"/>
    <property type="evidence" value="ECO:0007669"/>
    <property type="project" value="TreeGrafter"/>
</dbReference>
<dbReference type="Gene3D" id="3.90.226.10">
    <property type="entry name" value="2-enoyl-CoA Hydratase, Chain A, domain 1"/>
    <property type="match status" value="1"/>
</dbReference>
<gene>
    <name evidence="1" type="ORF">MNBD_ALPHA04-447</name>
</gene>
<organism evidence="1">
    <name type="scientific">hydrothermal vent metagenome</name>
    <dbReference type="NCBI Taxonomy" id="652676"/>
    <lineage>
        <taxon>unclassified sequences</taxon>
        <taxon>metagenomes</taxon>
        <taxon>ecological metagenomes</taxon>
    </lineage>
</organism>
<dbReference type="GO" id="GO:0004300">
    <property type="term" value="F:enoyl-CoA hydratase activity"/>
    <property type="evidence" value="ECO:0007669"/>
    <property type="project" value="UniProtKB-EC"/>
</dbReference>
<dbReference type="CDD" id="cd06558">
    <property type="entry name" value="crotonase-like"/>
    <property type="match status" value="1"/>
</dbReference>
<protein>
    <submittedName>
        <fullName evidence="1">Enoyl-CoA hydratase</fullName>
        <ecNumber evidence="1">4.2.1.17</ecNumber>
    </submittedName>
</protein>
<dbReference type="Pfam" id="PF00378">
    <property type="entry name" value="ECH_1"/>
    <property type="match status" value="1"/>
</dbReference>